<feature type="region of interest" description="Disordered" evidence="1">
    <location>
        <begin position="284"/>
        <end position="332"/>
    </location>
</feature>
<evidence type="ECO:0000313" key="2">
    <source>
        <dbReference type="EMBL" id="KAJ3184703.1"/>
    </source>
</evidence>
<gene>
    <name evidence="2" type="ORF">HDU87_004107</name>
</gene>
<organism evidence="2 3">
    <name type="scientific">Geranomyces variabilis</name>
    <dbReference type="NCBI Taxonomy" id="109894"/>
    <lineage>
        <taxon>Eukaryota</taxon>
        <taxon>Fungi</taxon>
        <taxon>Fungi incertae sedis</taxon>
        <taxon>Chytridiomycota</taxon>
        <taxon>Chytridiomycota incertae sedis</taxon>
        <taxon>Chytridiomycetes</taxon>
        <taxon>Spizellomycetales</taxon>
        <taxon>Powellomycetaceae</taxon>
        <taxon>Geranomyces</taxon>
    </lineage>
</organism>
<evidence type="ECO:0000313" key="3">
    <source>
        <dbReference type="Proteomes" id="UP001212152"/>
    </source>
</evidence>
<keyword evidence="3" id="KW-1185">Reference proteome</keyword>
<reference evidence="2" key="1">
    <citation type="submission" date="2020-05" db="EMBL/GenBank/DDBJ databases">
        <title>Phylogenomic resolution of chytrid fungi.</title>
        <authorList>
            <person name="Stajich J.E."/>
            <person name="Amses K."/>
            <person name="Simmons R."/>
            <person name="Seto K."/>
            <person name="Myers J."/>
            <person name="Bonds A."/>
            <person name="Quandt C.A."/>
            <person name="Barry K."/>
            <person name="Liu P."/>
            <person name="Grigoriev I."/>
            <person name="Longcore J.E."/>
            <person name="James T.Y."/>
        </authorList>
    </citation>
    <scope>NUCLEOTIDE SEQUENCE</scope>
    <source>
        <strain evidence="2">JEL0379</strain>
    </source>
</reference>
<feature type="region of interest" description="Disordered" evidence="1">
    <location>
        <begin position="241"/>
        <end position="264"/>
    </location>
</feature>
<proteinExistence type="predicted"/>
<protein>
    <submittedName>
        <fullName evidence="2">Uncharacterized protein</fullName>
    </submittedName>
</protein>
<dbReference type="Proteomes" id="UP001212152">
    <property type="component" value="Unassembled WGS sequence"/>
</dbReference>
<feature type="compositionally biased region" description="Polar residues" evidence="1">
    <location>
        <begin position="322"/>
        <end position="331"/>
    </location>
</feature>
<comment type="caution">
    <text evidence="2">The sequence shown here is derived from an EMBL/GenBank/DDBJ whole genome shotgun (WGS) entry which is preliminary data.</text>
</comment>
<evidence type="ECO:0000256" key="1">
    <source>
        <dbReference type="SAM" id="MobiDB-lite"/>
    </source>
</evidence>
<feature type="region of interest" description="Disordered" evidence="1">
    <location>
        <begin position="103"/>
        <end position="127"/>
    </location>
</feature>
<feature type="region of interest" description="Disordered" evidence="1">
    <location>
        <begin position="1"/>
        <end position="54"/>
    </location>
</feature>
<dbReference type="AlphaFoldDB" id="A0AAD5TRP4"/>
<name>A0AAD5TRP4_9FUNG</name>
<accession>A0AAD5TRP4</accession>
<feature type="compositionally biased region" description="Low complexity" evidence="1">
    <location>
        <begin position="117"/>
        <end position="127"/>
    </location>
</feature>
<feature type="region of interest" description="Disordered" evidence="1">
    <location>
        <begin position="515"/>
        <end position="554"/>
    </location>
</feature>
<dbReference type="EMBL" id="JADGJQ010000003">
    <property type="protein sequence ID" value="KAJ3184703.1"/>
    <property type="molecule type" value="Genomic_DNA"/>
</dbReference>
<feature type="compositionally biased region" description="Polar residues" evidence="1">
    <location>
        <begin position="284"/>
        <end position="297"/>
    </location>
</feature>
<sequence>MSEQENRGNALRSANGESQEHVARGSQPLARHRDRSATITAGIPPVASFSPPPTAPPVVTSLWNVQDQRDVVEEIVDTVQTPYIISRAEDIDAVIETAARTSTAGRSSLKHVKSTRSSRSQSVGAGAGAGADIDGYISGAPEGGSPTPRMSFAARLANGLRFHSGGKGAYSSPLMPEIADTRGVAASNASFAESFPAKTIVSYHVGLPAPVPAAAAETLPESYFPQTLTTASEDIDVLTNIGTEGPVDSRSGGATRQEYDTDRDVGEDEFDVDKVFQLADSSVSDTLGQDGQASTHSKAARPASADRWSRKGKGATVRAARASQSLPSSPVVTGPFRVHHAITASNTDRTTDIDDVLASDPEPNGLEGKSLPRTIVDAGDYVLLDSAATRPTPLSGRTSSVPILSSVDKSLDVKAGKATISTRGTLLSNSVDGILGQTQSPHTRPASKFEWTTPTHQVPAITHDDQLRYFRDDARASEDILAFVDMGSKISPTEEAARLKKSRRGRAQDIQTLVLAGEGSGAGSDSDTSISPESPGGDMQAPVDRRASSAGKKLRAAPRRVSYIEIDAYSVVAEHPTSPTVAVPTTTYAGSLDIDQLFAGESPSGWANRHAFPPGQHHAIERGEAANEGQAAIIVGEARISDPSQFSPNLRPASRRRSVSLGSANLEGAVAPALATAAAPRRLTCLDISHFMGIAETVEADYVGLPLGAGTKREVGKDTPHSSDIINYLSLGELPTTHEGDEQLQTPEFTVGPSGALSPTLLARQRRGSSMGQLNVGQKRPHAVPELHDWHPPTISRNPHDASGGTVLAVRLRRSLDELAIAHHFPKQGSFREMFVNNPSGWQRTPAVASSIVGVRPPKIDIDELVSALKSPVPSVSFEFSKNPDNSFTGAWKFERRWKESSLCMEAALEMGRPQPPLSYPPGEGPVLEA</sequence>